<proteinExistence type="predicted"/>
<reference evidence="1" key="1">
    <citation type="submission" date="2025-08" db="UniProtKB">
        <authorList>
            <consortium name="Ensembl"/>
        </authorList>
    </citation>
    <scope>IDENTIFICATION</scope>
</reference>
<dbReference type="InParanoid" id="A0A672N4I0"/>
<dbReference type="Proteomes" id="UP000472262">
    <property type="component" value="Unassembled WGS sequence"/>
</dbReference>
<accession>A0A672N4I0</accession>
<dbReference type="PANTHER" id="PTHR12381:SF41">
    <property type="entry name" value="HETEROGENEOUS NUCLEAR RIBONUCLEOPROTEIN U-LIKE PROTEIN 1"/>
    <property type="match status" value="1"/>
</dbReference>
<dbReference type="GO" id="GO:0003723">
    <property type="term" value="F:RNA binding"/>
    <property type="evidence" value="ECO:0007669"/>
    <property type="project" value="TreeGrafter"/>
</dbReference>
<organism evidence="1 2">
    <name type="scientific">Sinocyclocheilus grahami</name>
    <name type="common">Dianchi golden-line fish</name>
    <name type="synonym">Barbus grahami</name>
    <dbReference type="NCBI Taxonomy" id="75366"/>
    <lineage>
        <taxon>Eukaryota</taxon>
        <taxon>Metazoa</taxon>
        <taxon>Chordata</taxon>
        <taxon>Craniata</taxon>
        <taxon>Vertebrata</taxon>
        <taxon>Euteleostomi</taxon>
        <taxon>Actinopterygii</taxon>
        <taxon>Neopterygii</taxon>
        <taxon>Teleostei</taxon>
        <taxon>Ostariophysi</taxon>
        <taxon>Cypriniformes</taxon>
        <taxon>Cyprinidae</taxon>
        <taxon>Cyprininae</taxon>
        <taxon>Sinocyclocheilus</taxon>
    </lineage>
</organism>
<reference evidence="1" key="2">
    <citation type="submission" date="2025-09" db="UniProtKB">
        <authorList>
            <consortium name="Ensembl"/>
        </authorList>
    </citation>
    <scope>IDENTIFICATION</scope>
</reference>
<protein>
    <submittedName>
        <fullName evidence="1">Uncharacterized protein</fullName>
    </submittedName>
</protein>
<evidence type="ECO:0000313" key="1">
    <source>
        <dbReference type="Ensembl" id="ENSSGRP00000045145.1"/>
    </source>
</evidence>
<evidence type="ECO:0000313" key="2">
    <source>
        <dbReference type="Proteomes" id="UP000472262"/>
    </source>
</evidence>
<keyword evidence="2" id="KW-1185">Reference proteome</keyword>
<dbReference type="Ensembl" id="ENSSGRT00000048311.1">
    <property type="protein sequence ID" value="ENSSGRP00000045145.1"/>
    <property type="gene ID" value="ENSSGRG00000024261.1"/>
</dbReference>
<dbReference type="GO" id="GO:0005634">
    <property type="term" value="C:nucleus"/>
    <property type="evidence" value="ECO:0007669"/>
    <property type="project" value="TreeGrafter"/>
</dbReference>
<sequence length="97" mass="11038">MTATVSAIMNTVKTGDNCDLHFKVSQDRCSGCPLTIEGFAYLWSGARAMYGVNKGCVCYELKVMYITFQKFEVDNTFFNVYILRLTKSAFMFKMVIL</sequence>
<dbReference type="PANTHER" id="PTHR12381">
    <property type="entry name" value="HETEROGENEOUS NUCLEAR RIBONUCLEOPROTEIN U FAMILY MEMBER"/>
    <property type="match status" value="1"/>
</dbReference>
<dbReference type="GO" id="GO:0000380">
    <property type="term" value="P:alternative mRNA splicing, via spliceosome"/>
    <property type="evidence" value="ECO:0007669"/>
    <property type="project" value="TreeGrafter"/>
</dbReference>
<dbReference type="AlphaFoldDB" id="A0A672N4I0"/>
<name>A0A672N4I0_SINGR</name>